<keyword evidence="2" id="KW-1185">Reference proteome</keyword>
<accession>A0A1E5SHD1</accession>
<reference evidence="1 2" key="1">
    <citation type="submission" date="2016-05" db="EMBL/GenBank/DDBJ databases">
        <title>Draft Genome Sequence of Algibacter sp. Strain SK-16 Isolated from the Surface Water of Aburatsubo Inlet.</title>
        <authorList>
            <person name="Wong S.-K."/>
            <person name="Yoshizawa S."/>
            <person name="Nakajima Y."/>
            <person name="Ogura Y."/>
            <person name="Tetsuya H."/>
            <person name="Hamasaki K."/>
        </authorList>
    </citation>
    <scope>NUCLEOTIDE SEQUENCE [LARGE SCALE GENOMIC DNA]</scope>
    <source>
        <strain evidence="1 2">SK-16</strain>
    </source>
</reference>
<proteinExistence type="predicted"/>
<protein>
    <submittedName>
        <fullName evidence="1">Transcriptional regulator</fullName>
    </submittedName>
</protein>
<gene>
    <name evidence="1" type="ORF">A8C32_04755</name>
</gene>
<sequence length="200" mass="22482">MISIITGDIINSKESPPEQWLNALKSILSIYGNTPAQWEIFRGDSFQLEIDPKKALEAAFLIKAIIKQFKNTDVRLAIGLGEKTYHSEKITEANGSAFVNSGECFEQLKKTTLAIKSPFETFDEQINLMLNLALLTVDNWTSTSAILIKTALEHPNLNQKKLAEHLKKTQGNISQGLKRAGYDEILKLLYYYSSKVENLC</sequence>
<dbReference type="Proteomes" id="UP000095713">
    <property type="component" value="Unassembled WGS sequence"/>
</dbReference>
<dbReference type="OrthoDB" id="7064118at2"/>
<comment type="caution">
    <text evidence="1">The sequence shown here is derived from an EMBL/GenBank/DDBJ whole genome shotgun (WGS) entry which is preliminary data.</text>
</comment>
<dbReference type="Pfam" id="PF16264">
    <property type="entry name" value="SatD"/>
    <property type="match status" value="1"/>
</dbReference>
<organism evidence="1 2">
    <name type="scientific">Flavivirga aquatica</name>
    <dbReference type="NCBI Taxonomy" id="1849968"/>
    <lineage>
        <taxon>Bacteria</taxon>
        <taxon>Pseudomonadati</taxon>
        <taxon>Bacteroidota</taxon>
        <taxon>Flavobacteriia</taxon>
        <taxon>Flavobacteriales</taxon>
        <taxon>Flavobacteriaceae</taxon>
        <taxon>Flavivirga</taxon>
    </lineage>
</organism>
<evidence type="ECO:0000313" key="2">
    <source>
        <dbReference type="Proteomes" id="UP000095713"/>
    </source>
</evidence>
<dbReference type="STRING" id="1849968.A8C32_04755"/>
<dbReference type="EMBL" id="MDJD01000054">
    <property type="protein sequence ID" value="OEJ98520.1"/>
    <property type="molecule type" value="Genomic_DNA"/>
</dbReference>
<dbReference type="RefSeq" id="WP_069831208.1">
    <property type="nucleotide sequence ID" value="NZ_MDJD01000054.1"/>
</dbReference>
<evidence type="ECO:0000313" key="1">
    <source>
        <dbReference type="EMBL" id="OEJ98520.1"/>
    </source>
</evidence>
<name>A0A1E5SHD1_9FLAO</name>
<dbReference type="AlphaFoldDB" id="A0A1E5SHD1"/>
<dbReference type="InterPro" id="IPR032580">
    <property type="entry name" value="SatD"/>
</dbReference>